<dbReference type="Proteomes" id="UP000051213">
    <property type="component" value="Unassembled WGS sequence"/>
</dbReference>
<dbReference type="Pfam" id="PF13432">
    <property type="entry name" value="TPR_16"/>
    <property type="match status" value="1"/>
</dbReference>
<feature type="repeat" description="TPR" evidence="2">
    <location>
        <begin position="107"/>
        <end position="140"/>
    </location>
</feature>
<gene>
    <name evidence="3" type="ORF">ABS24_00740</name>
</gene>
<comment type="caution">
    <text evidence="3">The sequence shown here is derived from an EMBL/GenBank/DDBJ whole genome shotgun (WGS) entry which is preliminary data.</text>
</comment>
<dbReference type="EMBL" id="LICA01000019">
    <property type="protein sequence ID" value="KRO97072.1"/>
    <property type="molecule type" value="Genomic_DNA"/>
</dbReference>
<dbReference type="Gene3D" id="3.40.50.300">
    <property type="entry name" value="P-loop containing nucleotide triphosphate hydrolases"/>
    <property type="match status" value="1"/>
</dbReference>
<dbReference type="Pfam" id="PF13469">
    <property type="entry name" value="Sulfotransfer_3"/>
    <property type="match status" value="1"/>
</dbReference>
<dbReference type="SUPFAM" id="SSF48452">
    <property type="entry name" value="TPR-like"/>
    <property type="match status" value="1"/>
</dbReference>
<name>A0A0R2UID9_9GAMM</name>
<evidence type="ECO:0000313" key="4">
    <source>
        <dbReference type="Proteomes" id="UP000051213"/>
    </source>
</evidence>
<dbReference type="PROSITE" id="PS50005">
    <property type="entry name" value="TPR"/>
    <property type="match status" value="1"/>
</dbReference>
<proteinExistence type="predicted"/>
<dbReference type="SMART" id="SM00028">
    <property type="entry name" value="TPR"/>
    <property type="match status" value="6"/>
</dbReference>
<sequence length="570" mass="64875">HVQKLQPARSHVEAKIQRAKDLIKSNPPGSSIPQQDLSFNEELAEAQQFKLDGHPEKAEDIYRSILRKNPHHGEAMRLLAGVAATHNKYDDAELLLLRAVSQSPNFSRAWLDLSRIQLELGKFPNAVESAERLVALSPGVGESYVALANAQSQSNLPELAIESYSKTLTVSPTHEGAFSGLAHQLKTVGRQEEAIKVHRQNIQVNPKNTESYWNLANLKTFRFEDSEVDHMESLLEDNSLKDLSKVQLCNALGLEYEGRKDYGRAFHYFERCNEMHRQSETYDPVGHEIFINKIIEVFSADFFSAHQNSGNLDQSPILVVGLPRSGSTLIEQILASHSQVEGTHELSDLAHMVQSLKRENRSGTHFPENMLETGRRTWSEIGGLYIKRTDKYRSGIPHFIDKNPNNFVYCGLLKLILPKAKIINARRHPLDSSFGSYKQLFASGQPFTYDLCELGEYYLQYQRLMDHWHEVIPGHILDVDYEEVVADLDTQVRRILDYCGLPFEEACLRFHETDRSVKTASSEQVRRPIYASSVNLWKNYEPYIDELIEILEPLLIDLPENQQPSSIRGS</sequence>
<dbReference type="AlphaFoldDB" id="A0A0R2UID9"/>
<evidence type="ECO:0000256" key="2">
    <source>
        <dbReference type="PROSITE-ProRule" id="PRU00339"/>
    </source>
</evidence>
<dbReference type="InterPro" id="IPR019734">
    <property type="entry name" value="TPR_rpt"/>
</dbReference>
<dbReference type="Gene3D" id="1.25.40.10">
    <property type="entry name" value="Tetratricopeptide repeat domain"/>
    <property type="match status" value="1"/>
</dbReference>
<dbReference type="PANTHER" id="PTHR12788:SF10">
    <property type="entry name" value="PROTEIN-TYROSINE SULFOTRANSFERASE"/>
    <property type="match status" value="1"/>
</dbReference>
<dbReference type="SUPFAM" id="SSF52540">
    <property type="entry name" value="P-loop containing nucleoside triphosphate hydrolases"/>
    <property type="match status" value="1"/>
</dbReference>
<keyword evidence="2" id="KW-0802">TPR repeat</keyword>
<dbReference type="PANTHER" id="PTHR12788">
    <property type="entry name" value="PROTEIN-TYROSINE SULFOTRANSFERASE 2"/>
    <property type="match status" value="1"/>
</dbReference>
<evidence type="ECO:0000256" key="1">
    <source>
        <dbReference type="ARBA" id="ARBA00022679"/>
    </source>
</evidence>
<reference evidence="3 4" key="1">
    <citation type="submission" date="2015-10" db="EMBL/GenBank/DDBJ databases">
        <title>Metagenome-Assembled Genomes uncover a global brackish microbiome.</title>
        <authorList>
            <person name="Hugerth L.W."/>
            <person name="Larsson J."/>
            <person name="Alneberg J."/>
            <person name="Lindh M.V."/>
            <person name="Legrand C."/>
            <person name="Pinhassi J."/>
            <person name="Andersson A.F."/>
        </authorList>
    </citation>
    <scope>NUCLEOTIDE SEQUENCE [LARGE SCALE GENOMIC DNA]</scope>
    <source>
        <strain evidence="3">BACL26 MAG-121220-bin70</strain>
    </source>
</reference>
<dbReference type="Pfam" id="PF14559">
    <property type="entry name" value="TPR_19"/>
    <property type="match status" value="1"/>
</dbReference>
<dbReference type="InterPro" id="IPR026634">
    <property type="entry name" value="TPST-like"/>
</dbReference>
<accession>A0A0R2UID9</accession>
<dbReference type="InterPro" id="IPR027417">
    <property type="entry name" value="P-loop_NTPase"/>
</dbReference>
<dbReference type="GO" id="GO:0008476">
    <property type="term" value="F:protein-tyrosine sulfotransferase activity"/>
    <property type="evidence" value="ECO:0007669"/>
    <property type="project" value="InterPro"/>
</dbReference>
<dbReference type="InterPro" id="IPR011990">
    <property type="entry name" value="TPR-like_helical_dom_sf"/>
</dbReference>
<feature type="non-terminal residue" evidence="3">
    <location>
        <position position="1"/>
    </location>
</feature>
<organism evidence="3 4">
    <name type="scientific">SAR92 bacterium BACL26 MAG-121220-bin70</name>
    <dbReference type="NCBI Taxonomy" id="1655626"/>
    <lineage>
        <taxon>Bacteria</taxon>
        <taxon>Pseudomonadati</taxon>
        <taxon>Pseudomonadota</taxon>
        <taxon>Gammaproteobacteria</taxon>
        <taxon>Cellvibrionales</taxon>
        <taxon>Porticoccaceae</taxon>
        <taxon>SAR92 clade</taxon>
    </lineage>
</organism>
<protein>
    <submittedName>
        <fullName evidence="3">Uncharacterized protein</fullName>
    </submittedName>
</protein>
<keyword evidence="1" id="KW-0808">Transferase</keyword>
<evidence type="ECO:0000313" key="3">
    <source>
        <dbReference type="EMBL" id="KRO97072.1"/>
    </source>
</evidence>